<organism evidence="1 2">
    <name type="scientific">Hymenoscyphus fraxineus</name>
    <dbReference type="NCBI Taxonomy" id="746836"/>
    <lineage>
        <taxon>Eukaryota</taxon>
        <taxon>Fungi</taxon>
        <taxon>Dikarya</taxon>
        <taxon>Ascomycota</taxon>
        <taxon>Pezizomycotina</taxon>
        <taxon>Leotiomycetes</taxon>
        <taxon>Helotiales</taxon>
        <taxon>Helotiaceae</taxon>
        <taxon>Hymenoscyphus</taxon>
    </lineage>
</organism>
<keyword evidence="2" id="KW-1185">Reference proteome</keyword>
<dbReference type="AlphaFoldDB" id="A0A9N9KRF0"/>
<evidence type="ECO:0000313" key="1">
    <source>
        <dbReference type="EMBL" id="CAG8950760.1"/>
    </source>
</evidence>
<dbReference type="EMBL" id="CAJVRL010000038">
    <property type="protein sequence ID" value="CAG8950760.1"/>
    <property type="molecule type" value="Genomic_DNA"/>
</dbReference>
<name>A0A9N9KRF0_9HELO</name>
<evidence type="ECO:0000313" key="2">
    <source>
        <dbReference type="Proteomes" id="UP000696280"/>
    </source>
</evidence>
<gene>
    <name evidence="1" type="ORF">HYFRA_00002973</name>
</gene>
<sequence>MPQNLVSAVRQIFCFPNYRYNKKKGIVNTSTISGSKQETLQYPKVESGSAVSSSTCTVNSPDVYAFYDNINNPHSAVVQDVNRSRYDKHNSVYVYDAECDMIKRYSTPPVTNPQLLIPRTATVNTSTSCSENRSASHYVASTPQASRNSFSSVSRLQALSYDDVAAAEPPRMVTPRPRSSYDQPLTKFSPRRRDLLRTPSSWTLRSISQPLSRPLHSDSHRHIPASTISDEECSRNWSQEQEINEKGYAIVKREVSANNYEKNPRLRAGSIRSNSIRSTRSHRFAPSPGVATPTRNCFTPQPIGIGKVISGQTLPLDTFVPYHPVEARWNELNRKPSNNNNNEIHPKFDCNLKPISKNTRRNESGAVELPFLAEDIALPTTSPKRDKPHLLTNAHQAIDDTANTSFLPSGPSGHKAHKPDGVKAQSIGNTVWPETFRHSMNSMPNPGIHFGTVTSNTPSSYNSPARHSLRASFYSDYDYLTAHQFSALINGLEAGNHSEGTPF</sequence>
<dbReference type="Proteomes" id="UP000696280">
    <property type="component" value="Unassembled WGS sequence"/>
</dbReference>
<protein>
    <submittedName>
        <fullName evidence="1">Uncharacterized protein</fullName>
    </submittedName>
</protein>
<comment type="caution">
    <text evidence="1">The sequence shown here is derived from an EMBL/GenBank/DDBJ whole genome shotgun (WGS) entry which is preliminary data.</text>
</comment>
<accession>A0A9N9KRF0</accession>
<reference evidence="1" key="1">
    <citation type="submission" date="2021-07" db="EMBL/GenBank/DDBJ databases">
        <authorList>
            <person name="Durling M."/>
        </authorList>
    </citation>
    <scope>NUCLEOTIDE SEQUENCE</scope>
</reference>
<proteinExistence type="predicted"/>